<reference evidence="1 2" key="1">
    <citation type="journal article" date="2012" name="PLoS Pathog.">
        <title>Diverse lifestyles and strategies of plant pathogenesis encoded in the genomes of eighteen Dothideomycetes fungi.</title>
        <authorList>
            <person name="Ohm R.A."/>
            <person name="Feau N."/>
            <person name="Henrissat B."/>
            <person name="Schoch C.L."/>
            <person name="Horwitz B.A."/>
            <person name="Barry K.W."/>
            <person name="Condon B.J."/>
            <person name="Copeland A.C."/>
            <person name="Dhillon B."/>
            <person name="Glaser F."/>
            <person name="Hesse C.N."/>
            <person name="Kosti I."/>
            <person name="LaButti K."/>
            <person name="Lindquist E.A."/>
            <person name="Lucas S."/>
            <person name="Salamov A.A."/>
            <person name="Bradshaw R.E."/>
            <person name="Ciuffetti L."/>
            <person name="Hamelin R.C."/>
            <person name="Kema G.H.J."/>
            <person name="Lawrence C."/>
            <person name="Scott J.A."/>
            <person name="Spatafora J.W."/>
            <person name="Turgeon B.G."/>
            <person name="de Wit P.J.G.M."/>
            <person name="Zhong S."/>
            <person name="Goodwin S.B."/>
            <person name="Grigoriev I.V."/>
        </authorList>
    </citation>
    <scope>NUCLEOTIDE SEQUENCE [LARGE SCALE GENOMIC DNA]</scope>
    <source>
        <strain evidence="1 2">CIRAD86</strain>
    </source>
</reference>
<evidence type="ECO:0000313" key="1">
    <source>
        <dbReference type="EMBL" id="EME77451.1"/>
    </source>
</evidence>
<keyword evidence="2" id="KW-1185">Reference proteome</keyword>
<accession>M2ZZ67</accession>
<dbReference type="AlphaFoldDB" id="M2ZZ67"/>
<name>M2ZZ67_PSEFD</name>
<dbReference type="KEGG" id="pfj:MYCFIDRAFT_146378"/>
<protein>
    <recommendedName>
        <fullName evidence="3">Berberine/berberine-like domain-containing protein</fullName>
    </recommendedName>
</protein>
<dbReference type="Proteomes" id="UP000016932">
    <property type="component" value="Unassembled WGS sequence"/>
</dbReference>
<dbReference type="RefSeq" id="XP_007932199.1">
    <property type="nucleotide sequence ID" value="XM_007934008.1"/>
</dbReference>
<gene>
    <name evidence="1" type="ORF">MYCFIDRAFT_146378</name>
</gene>
<organism evidence="1 2">
    <name type="scientific">Pseudocercospora fijiensis (strain CIRAD86)</name>
    <name type="common">Black leaf streak disease fungus</name>
    <name type="synonym">Mycosphaerella fijiensis</name>
    <dbReference type="NCBI Taxonomy" id="383855"/>
    <lineage>
        <taxon>Eukaryota</taxon>
        <taxon>Fungi</taxon>
        <taxon>Dikarya</taxon>
        <taxon>Ascomycota</taxon>
        <taxon>Pezizomycotina</taxon>
        <taxon>Dothideomycetes</taxon>
        <taxon>Dothideomycetidae</taxon>
        <taxon>Mycosphaerellales</taxon>
        <taxon>Mycosphaerellaceae</taxon>
        <taxon>Pseudocercospora</taxon>
    </lineage>
</organism>
<dbReference type="EMBL" id="KB446566">
    <property type="protein sequence ID" value="EME77451.1"/>
    <property type="molecule type" value="Genomic_DNA"/>
</dbReference>
<sequence length="210" mass="23654">MTASDGKDGHASLQNFVDLRNQSIASTFGPTTFAEYPGAVPAVSRVLSATVTIQAGGEALEEVHRITNSVYADFRHVPDLIWDVQYEPLPKAYRDRGFARSGGNVMGLNSTDDDLVIVFLMPLWKDEIYDDEVYRAVRTWLDGVDEYINVHDVGYPFQYLNYAAPFQDPLASYGVTNFRFLKDVARKYDPDGFFPRAVSGGFRLRDEDDF</sequence>
<evidence type="ECO:0008006" key="3">
    <source>
        <dbReference type="Google" id="ProtNLM"/>
    </source>
</evidence>
<dbReference type="GeneID" id="19331339"/>
<dbReference type="VEuPathDB" id="FungiDB:MYCFIDRAFT_146378"/>
<dbReference type="HOGENOM" id="CLU_1229804_0_0_1"/>
<dbReference type="OrthoDB" id="2151789at2759"/>
<proteinExistence type="predicted"/>
<evidence type="ECO:0000313" key="2">
    <source>
        <dbReference type="Proteomes" id="UP000016932"/>
    </source>
</evidence>